<dbReference type="Pfam" id="PF02362">
    <property type="entry name" value="B3"/>
    <property type="match status" value="1"/>
</dbReference>
<dbReference type="CDD" id="cd10017">
    <property type="entry name" value="B3_DNA"/>
    <property type="match status" value="1"/>
</dbReference>
<organism evidence="7 8">
    <name type="scientific">Kingdonia uniflora</name>
    <dbReference type="NCBI Taxonomy" id="39325"/>
    <lineage>
        <taxon>Eukaryota</taxon>
        <taxon>Viridiplantae</taxon>
        <taxon>Streptophyta</taxon>
        <taxon>Embryophyta</taxon>
        <taxon>Tracheophyta</taxon>
        <taxon>Spermatophyta</taxon>
        <taxon>Magnoliopsida</taxon>
        <taxon>Ranunculales</taxon>
        <taxon>Circaeasteraceae</taxon>
        <taxon>Kingdonia</taxon>
    </lineage>
</organism>
<comment type="caution">
    <text evidence="7">The sequence shown here is derived from an EMBL/GenBank/DDBJ whole genome shotgun (WGS) entry which is preliminary data.</text>
</comment>
<proteinExistence type="predicted"/>
<dbReference type="Proteomes" id="UP000541444">
    <property type="component" value="Unassembled WGS sequence"/>
</dbReference>
<keyword evidence="4" id="KW-0804">Transcription</keyword>
<dbReference type="EMBL" id="JACGCM010001844">
    <property type="protein sequence ID" value="KAF6148516.1"/>
    <property type="molecule type" value="Genomic_DNA"/>
</dbReference>
<dbReference type="PANTHER" id="PTHR31391:SF64">
    <property type="entry name" value="B3 DOMAIN-CONTAINING PROTEIN OS06G0112300"/>
    <property type="match status" value="1"/>
</dbReference>
<evidence type="ECO:0000256" key="2">
    <source>
        <dbReference type="ARBA" id="ARBA00023015"/>
    </source>
</evidence>
<dbReference type="GO" id="GO:0005634">
    <property type="term" value="C:nucleus"/>
    <property type="evidence" value="ECO:0007669"/>
    <property type="project" value="UniProtKB-SubCell"/>
</dbReference>
<evidence type="ECO:0000256" key="4">
    <source>
        <dbReference type="ARBA" id="ARBA00023163"/>
    </source>
</evidence>
<evidence type="ECO:0000313" key="8">
    <source>
        <dbReference type="Proteomes" id="UP000541444"/>
    </source>
</evidence>
<keyword evidence="3" id="KW-0238">DNA-binding</keyword>
<protein>
    <recommendedName>
        <fullName evidence="6">TF-B3 domain-containing protein</fullName>
    </recommendedName>
</protein>
<dbReference type="OrthoDB" id="638806at2759"/>
<evidence type="ECO:0000256" key="1">
    <source>
        <dbReference type="ARBA" id="ARBA00004123"/>
    </source>
</evidence>
<evidence type="ECO:0000256" key="3">
    <source>
        <dbReference type="ARBA" id="ARBA00023125"/>
    </source>
</evidence>
<reference evidence="7 8" key="1">
    <citation type="journal article" date="2020" name="IScience">
        <title>Genome Sequencing of the Endangered Kingdonia uniflora (Circaeasteraceae, Ranunculales) Reveals Potential Mechanisms of Evolutionary Specialization.</title>
        <authorList>
            <person name="Sun Y."/>
            <person name="Deng T."/>
            <person name="Zhang A."/>
            <person name="Moore M.J."/>
            <person name="Landis J.B."/>
            <person name="Lin N."/>
            <person name="Zhang H."/>
            <person name="Zhang X."/>
            <person name="Huang J."/>
            <person name="Zhang X."/>
            <person name="Sun H."/>
            <person name="Wang H."/>
        </authorList>
    </citation>
    <scope>NUCLEOTIDE SEQUENCE [LARGE SCALE GENOMIC DNA]</scope>
    <source>
        <strain evidence="7">TB1705</strain>
        <tissue evidence="7">Leaf</tissue>
    </source>
</reference>
<evidence type="ECO:0000313" key="7">
    <source>
        <dbReference type="EMBL" id="KAF6148516.1"/>
    </source>
</evidence>
<keyword evidence="5" id="KW-0539">Nucleus</keyword>
<dbReference type="InterPro" id="IPR015300">
    <property type="entry name" value="DNA-bd_pseudobarrel_sf"/>
</dbReference>
<evidence type="ECO:0000256" key="5">
    <source>
        <dbReference type="ARBA" id="ARBA00023242"/>
    </source>
</evidence>
<sequence>MATLQFKDDCDSMKAGLREFDSSWTWQANELRAIGWSRDVEMEKRFSSPSVICHSFVLDADVELIECGKSYTESTSSLTCDVIHFFFHLFFTGEDYGIRNIKTKAPDGLITGNSKPEEEFGFYYLSDKPYFHCIIRKTHLARTYQLVTISKSLTIVLPSNMRELLPKALVPVVLTYKNKIWKMIYYGDRKQARFDPNWKYFVRDNNVKMGDGCVFELSECSSECIKFRVQILSGDIPSKFLDRINGKTSDIPIVID</sequence>
<evidence type="ECO:0000259" key="6">
    <source>
        <dbReference type="PROSITE" id="PS50863"/>
    </source>
</evidence>
<keyword evidence="2" id="KW-0805">Transcription regulation</keyword>
<dbReference type="PANTHER" id="PTHR31391">
    <property type="entry name" value="B3 DOMAIN-CONTAINING PROTEIN OS11G0197600-RELATED"/>
    <property type="match status" value="1"/>
</dbReference>
<dbReference type="InterPro" id="IPR003340">
    <property type="entry name" value="B3_DNA-bd"/>
</dbReference>
<feature type="domain" description="TF-B3" evidence="6">
    <location>
        <begin position="140"/>
        <end position="235"/>
    </location>
</feature>
<keyword evidence="8" id="KW-1185">Reference proteome</keyword>
<accession>A0A7J7M0V9</accession>
<dbReference type="AlphaFoldDB" id="A0A7J7M0V9"/>
<gene>
    <name evidence="7" type="ORF">GIB67_042475</name>
</gene>
<comment type="subcellular location">
    <subcellularLocation>
        <location evidence="1">Nucleus</location>
    </subcellularLocation>
</comment>
<dbReference type="InterPro" id="IPR044837">
    <property type="entry name" value="REM16-like"/>
</dbReference>
<name>A0A7J7M0V9_9MAGN</name>
<dbReference type="SUPFAM" id="SSF101936">
    <property type="entry name" value="DNA-binding pseudobarrel domain"/>
    <property type="match status" value="1"/>
</dbReference>
<dbReference type="PROSITE" id="PS50863">
    <property type="entry name" value="B3"/>
    <property type="match status" value="1"/>
</dbReference>
<dbReference type="Gene3D" id="2.40.330.10">
    <property type="entry name" value="DNA-binding pseudobarrel domain"/>
    <property type="match status" value="1"/>
</dbReference>
<dbReference type="GO" id="GO:0003677">
    <property type="term" value="F:DNA binding"/>
    <property type="evidence" value="ECO:0007669"/>
    <property type="project" value="UniProtKB-KW"/>
</dbReference>